<dbReference type="STRING" id="1035309.A0A2C5WUY9"/>
<sequence>MAELTSLALLVYASLGAAQNYQRLGTCHKLGCILPSDQADFLPSQYFDLRVEDRFARAAESKSIVNVASKIYPRIHIKDPGEYEVTLTYHNGETTVANWVVRPISSDRKAKNVILFIDDGITTNARMKVNRNRDKGKMWLSQKQFIKKMSEEFDITTPQAKPVSTPIAAWETLEPIREEEKSVNKKIYQTLIGTLILLRRGGIEEPLIEYPDADYANSKDKKSVSESKKRSHLNNRGRWCLKRLQIDGKRSQTVQTIRLRANTLIYGDNQAAIKITNNLGASDKTKHIDIQHHAVKDWIRQGKVKLEYVATEDMLADGFTKPLNNVKFNKFRSQMNIGMPSESE</sequence>
<evidence type="ECO:0000256" key="1">
    <source>
        <dbReference type="SAM" id="SignalP"/>
    </source>
</evidence>
<evidence type="ECO:0000313" key="2">
    <source>
        <dbReference type="EMBL" id="PHH49706.1"/>
    </source>
</evidence>
<dbReference type="Proteomes" id="UP000222788">
    <property type="component" value="Unassembled WGS sequence"/>
</dbReference>
<reference evidence="2 3" key="1">
    <citation type="journal article" date="2013" name="Fungal Biol.">
        <title>Analysis of microsatellite markers in the genome of the plant pathogen Ceratocystis fimbriata.</title>
        <authorList>
            <person name="Simpson M.C."/>
            <person name="Wilken P.M."/>
            <person name="Coetzee M.P."/>
            <person name="Wingfield M.J."/>
            <person name="Wingfield B.D."/>
        </authorList>
    </citation>
    <scope>NUCLEOTIDE SEQUENCE [LARGE SCALE GENOMIC DNA]</scope>
    <source>
        <strain evidence="2 3">CBS 114723</strain>
    </source>
</reference>
<evidence type="ECO:0000313" key="3">
    <source>
        <dbReference type="Proteomes" id="UP000222788"/>
    </source>
</evidence>
<dbReference type="InterPro" id="IPR017850">
    <property type="entry name" value="Alkaline_phosphatase_core_sf"/>
</dbReference>
<name>A0A2C5WUY9_9PEZI</name>
<comment type="caution">
    <text evidence="2">The sequence shown here is derived from an EMBL/GenBank/DDBJ whole genome shotgun (WGS) entry which is preliminary data.</text>
</comment>
<dbReference type="AlphaFoldDB" id="A0A2C5WUY9"/>
<protein>
    <submittedName>
        <fullName evidence="2">Copia protein</fullName>
    </submittedName>
</protein>
<feature type="signal peptide" evidence="1">
    <location>
        <begin position="1"/>
        <end position="18"/>
    </location>
</feature>
<keyword evidence="3" id="KW-1185">Reference proteome</keyword>
<feature type="chain" id="PRO_5012112373" evidence="1">
    <location>
        <begin position="19"/>
        <end position="344"/>
    </location>
</feature>
<dbReference type="OrthoDB" id="4772102at2759"/>
<dbReference type="EMBL" id="APWK03000174">
    <property type="protein sequence ID" value="PHH49706.1"/>
    <property type="molecule type" value="Genomic_DNA"/>
</dbReference>
<accession>A0A2C5WUY9</accession>
<gene>
    <name evidence="2" type="primary">GIP_3</name>
    <name evidence="2" type="ORF">CFIMG_007664RA00001d</name>
</gene>
<proteinExistence type="predicted"/>
<dbReference type="CDD" id="cd09272">
    <property type="entry name" value="RNase_HI_RT_Ty1"/>
    <property type="match status" value="1"/>
</dbReference>
<keyword evidence="1" id="KW-0732">Signal</keyword>
<organism evidence="2 3">
    <name type="scientific">Ceratocystis fimbriata CBS 114723</name>
    <dbReference type="NCBI Taxonomy" id="1035309"/>
    <lineage>
        <taxon>Eukaryota</taxon>
        <taxon>Fungi</taxon>
        <taxon>Dikarya</taxon>
        <taxon>Ascomycota</taxon>
        <taxon>Pezizomycotina</taxon>
        <taxon>Sordariomycetes</taxon>
        <taxon>Hypocreomycetidae</taxon>
        <taxon>Microascales</taxon>
        <taxon>Ceratocystidaceae</taxon>
        <taxon>Ceratocystis</taxon>
    </lineage>
</organism>
<dbReference type="SUPFAM" id="SSF53649">
    <property type="entry name" value="Alkaline phosphatase-like"/>
    <property type="match status" value="1"/>
</dbReference>
<reference evidence="2 3" key="2">
    <citation type="journal article" date="2013" name="IMA Fungus">
        <title>IMA Genome-F 1: Ceratocystis fimbriata: Draft nuclear genome sequence for the plant pathogen, Ceratocystis fimbriata.</title>
        <authorList>
            <person name="Wilken P.M."/>
            <person name="Steenkamp E.T."/>
            <person name="Wingfield M.J."/>
            <person name="de Beer Z.W."/>
            <person name="Wingfield B.D."/>
        </authorList>
    </citation>
    <scope>NUCLEOTIDE SEQUENCE [LARGE SCALE GENOMIC DNA]</scope>
    <source>
        <strain evidence="2 3">CBS 114723</strain>
    </source>
</reference>